<dbReference type="EMBL" id="VSSQ01116299">
    <property type="protein sequence ID" value="MPN51314.1"/>
    <property type="molecule type" value="Genomic_DNA"/>
</dbReference>
<sequence>MYAVGIHECLGDVERNTYCAGIKFFGKTLKNADKLEIQCVHCPGCQSHNDGDAVTDFQAQRLCNSVADDNAIMVGAGKCSSFNVVQECAELRFAIRFYSFADNTQVATPIIDYSSKAKS</sequence>
<gene>
    <name evidence="1" type="ORF">SDC9_198957</name>
</gene>
<evidence type="ECO:0000313" key="1">
    <source>
        <dbReference type="EMBL" id="MPN51314.1"/>
    </source>
</evidence>
<organism evidence="1">
    <name type="scientific">bioreactor metagenome</name>
    <dbReference type="NCBI Taxonomy" id="1076179"/>
    <lineage>
        <taxon>unclassified sequences</taxon>
        <taxon>metagenomes</taxon>
        <taxon>ecological metagenomes</taxon>
    </lineage>
</organism>
<comment type="caution">
    <text evidence="1">The sequence shown here is derived from an EMBL/GenBank/DDBJ whole genome shotgun (WGS) entry which is preliminary data.</text>
</comment>
<proteinExistence type="predicted"/>
<name>A0A645ISE8_9ZZZZ</name>
<reference evidence="1" key="1">
    <citation type="submission" date="2019-08" db="EMBL/GenBank/DDBJ databases">
        <authorList>
            <person name="Kucharzyk K."/>
            <person name="Murdoch R.W."/>
            <person name="Higgins S."/>
            <person name="Loffler F."/>
        </authorList>
    </citation>
    <scope>NUCLEOTIDE SEQUENCE</scope>
</reference>
<dbReference type="AlphaFoldDB" id="A0A645ISE8"/>
<protein>
    <submittedName>
        <fullName evidence="1">Uncharacterized protein</fullName>
    </submittedName>
</protein>
<accession>A0A645ISE8</accession>